<feature type="domain" description="C2" evidence="1">
    <location>
        <begin position="3"/>
        <end position="34"/>
    </location>
</feature>
<sequence>MTILVVEVHDACDLMPKDGHGSASPYVEVDFDEQNRGPKPSLRSLTLFGMKSLFSV</sequence>
<dbReference type="SUPFAM" id="SSF49562">
    <property type="entry name" value="C2 domain (Calcium/lipid-binding domain, CaLB)"/>
    <property type="match status" value="1"/>
</dbReference>
<dbReference type="AlphaFoldDB" id="A9P985"/>
<dbReference type="Gene3D" id="2.60.40.150">
    <property type="entry name" value="C2 domain"/>
    <property type="match status" value="1"/>
</dbReference>
<proteinExistence type="evidence at transcript level"/>
<protein>
    <recommendedName>
        <fullName evidence="1">C2 domain-containing protein</fullName>
    </recommendedName>
</protein>
<name>A9P985_POPTR</name>
<accession>A9P985</accession>
<evidence type="ECO:0000313" key="2">
    <source>
        <dbReference type="EMBL" id="ABK92938.1"/>
    </source>
</evidence>
<organism evidence="2">
    <name type="scientific">Populus trichocarpa</name>
    <name type="common">Western balsam poplar</name>
    <name type="synonym">Populus balsamifera subsp. trichocarpa</name>
    <dbReference type="NCBI Taxonomy" id="3694"/>
    <lineage>
        <taxon>Eukaryota</taxon>
        <taxon>Viridiplantae</taxon>
        <taxon>Streptophyta</taxon>
        <taxon>Embryophyta</taxon>
        <taxon>Tracheophyta</taxon>
        <taxon>Spermatophyta</taxon>
        <taxon>Magnoliopsida</taxon>
        <taxon>eudicotyledons</taxon>
        <taxon>Gunneridae</taxon>
        <taxon>Pentapetalae</taxon>
        <taxon>rosids</taxon>
        <taxon>fabids</taxon>
        <taxon>Malpighiales</taxon>
        <taxon>Salicaceae</taxon>
        <taxon>Saliceae</taxon>
        <taxon>Populus</taxon>
    </lineage>
</organism>
<dbReference type="EMBL" id="EF144719">
    <property type="protein sequence ID" value="ABK92938.1"/>
    <property type="molecule type" value="mRNA"/>
</dbReference>
<dbReference type="InterPro" id="IPR035892">
    <property type="entry name" value="C2_domain_sf"/>
</dbReference>
<reference evidence="2" key="1">
    <citation type="journal article" date="2008" name="BMC Genomics">
        <title>Analysis of 4,664 high-quality sequence-finished poplar full-length cDNA clones and their utility for the discovery of genes responding to insect feeding.</title>
        <authorList>
            <person name="Ralph S.G."/>
            <person name="Chun H.J."/>
            <person name="Cooper D."/>
            <person name="Kirkpatrick R."/>
            <person name="Kolosova N."/>
            <person name="Gunter L."/>
            <person name="Tuskan G.A."/>
            <person name="Douglas C.J."/>
            <person name="Holt R.A."/>
            <person name="Jones S.J."/>
            <person name="Marra M.A."/>
            <person name="Bohlmann J."/>
        </authorList>
    </citation>
    <scope>NUCLEOTIDE SEQUENCE</scope>
    <source>
        <tissue evidence="2">Phloem and cambium</tissue>
    </source>
</reference>
<dbReference type="InterPro" id="IPR000008">
    <property type="entry name" value="C2_dom"/>
</dbReference>
<evidence type="ECO:0000259" key="1">
    <source>
        <dbReference type="Pfam" id="PF00168"/>
    </source>
</evidence>
<dbReference type="Pfam" id="PF00168">
    <property type="entry name" value="C2"/>
    <property type="match status" value="1"/>
</dbReference>